<evidence type="ECO:0000313" key="3">
    <source>
        <dbReference type="Proteomes" id="UP001597233"/>
    </source>
</evidence>
<dbReference type="RefSeq" id="WP_347323636.1">
    <property type="nucleotide sequence ID" value="NZ_JBCGUH010000002.1"/>
</dbReference>
<dbReference type="PROSITE" id="PS51186">
    <property type="entry name" value="GNAT"/>
    <property type="match status" value="1"/>
</dbReference>
<proteinExistence type="predicted"/>
<keyword evidence="2" id="KW-0808">Transferase</keyword>
<dbReference type="SUPFAM" id="SSF55729">
    <property type="entry name" value="Acyl-CoA N-acyltransferases (Nat)"/>
    <property type="match status" value="1"/>
</dbReference>
<organism evidence="2 3">
    <name type="scientific">Paenibacillus wenxiniae</name>
    <dbReference type="NCBI Taxonomy" id="1636843"/>
    <lineage>
        <taxon>Bacteria</taxon>
        <taxon>Bacillati</taxon>
        <taxon>Bacillota</taxon>
        <taxon>Bacilli</taxon>
        <taxon>Bacillales</taxon>
        <taxon>Paenibacillaceae</taxon>
        <taxon>Paenibacillus</taxon>
    </lineage>
</organism>
<keyword evidence="3" id="KW-1185">Reference proteome</keyword>
<comment type="caution">
    <text evidence="2">The sequence shown here is derived from an EMBL/GenBank/DDBJ whole genome shotgun (WGS) entry which is preliminary data.</text>
</comment>
<dbReference type="EMBL" id="JBHUEH010000032">
    <property type="protein sequence ID" value="MFD1888097.1"/>
    <property type="molecule type" value="Genomic_DNA"/>
</dbReference>
<reference evidence="3" key="1">
    <citation type="journal article" date="2019" name="Int. J. Syst. Evol. Microbiol.">
        <title>The Global Catalogue of Microorganisms (GCM) 10K type strain sequencing project: providing services to taxonomists for standard genome sequencing and annotation.</title>
        <authorList>
            <consortium name="The Broad Institute Genomics Platform"/>
            <consortium name="The Broad Institute Genome Sequencing Center for Infectious Disease"/>
            <person name="Wu L."/>
            <person name="Ma J."/>
        </authorList>
    </citation>
    <scope>NUCLEOTIDE SEQUENCE [LARGE SCALE GENOMIC DNA]</scope>
    <source>
        <strain evidence="3">CCUG 54950</strain>
    </source>
</reference>
<dbReference type="InterPro" id="IPR000182">
    <property type="entry name" value="GNAT_dom"/>
</dbReference>
<keyword evidence="2" id="KW-0012">Acyltransferase</keyword>
<protein>
    <submittedName>
        <fullName evidence="2">GNAT family N-acetyltransferase</fullName>
        <ecNumber evidence="2">2.3.-.-</ecNumber>
    </submittedName>
</protein>
<evidence type="ECO:0000259" key="1">
    <source>
        <dbReference type="PROSITE" id="PS51186"/>
    </source>
</evidence>
<dbReference type="GO" id="GO:0016746">
    <property type="term" value="F:acyltransferase activity"/>
    <property type="evidence" value="ECO:0007669"/>
    <property type="project" value="UniProtKB-KW"/>
</dbReference>
<dbReference type="Gene3D" id="3.40.630.30">
    <property type="match status" value="1"/>
</dbReference>
<evidence type="ECO:0000313" key="2">
    <source>
        <dbReference type="EMBL" id="MFD1888097.1"/>
    </source>
</evidence>
<feature type="domain" description="N-acetyltransferase" evidence="1">
    <location>
        <begin position="1"/>
        <end position="173"/>
    </location>
</feature>
<dbReference type="Proteomes" id="UP001597233">
    <property type="component" value="Unassembled WGS sequence"/>
</dbReference>
<gene>
    <name evidence="2" type="ORF">ACFSC9_21670</name>
</gene>
<accession>A0ABW4RP60</accession>
<dbReference type="InterPro" id="IPR016181">
    <property type="entry name" value="Acyl_CoA_acyltransferase"/>
</dbReference>
<sequence length="181" mass="20980">MIIRQARSGDEAGIAIVHVQSWQTTYAGLLDMAYLQQLSVPQRQQAWQEQLKRIDEQYQLLVLEDERGVITGFISGGRSREPVISNGQREGEIYALYLLSSVQGKGGGGQLLSRMLQWMQQQQYDHAIVWVLRDNPTVRFYEHYGAVPYREQTIKIGGRLYREIALRWSNLHKHSYIEKET</sequence>
<dbReference type="EC" id="2.3.-.-" evidence="2"/>
<dbReference type="Pfam" id="PF00583">
    <property type="entry name" value="Acetyltransf_1"/>
    <property type="match status" value="1"/>
</dbReference>
<name>A0ABW4RP60_9BACL</name>